<dbReference type="InterPro" id="IPR003593">
    <property type="entry name" value="AAA+_ATPase"/>
</dbReference>
<dbReference type="AlphaFoldDB" id="A0A7C5HGT3"/>
<keyword evidence="4" id="KW-0067">ATP-binding</keyword>
<comment type="similarity">
    <text evidence="2">Belongs to the Mg-chelatase subunits D/I family.</text>
</comment>
<dbReference type="Gene3D" id="1.10.8.80">
    <property type="entry name" value="Magnesium chelatase subunit I, C-Terminal domain"/>
    <property type="match status" value="1"/>
</dbReference>
<dbReference type="SMART" id="SM00382">
    <property type="entry name" value="AAA"/>
    <property type="match status" value="1"/>
</dbReference>
<dbReference type="SUPFAM" id="SSF52540">
    <property type="entry name" value="P-loop containing nucleoside triphosphate hydrolases"/>
    <property type="match status" value="1"/>
</dbReference>
<evidence type="ECO:0000256" key="4">
    <source>
        <dbReference type="ARBA" id="ARBA00022840"/>
    </source>
</evidence>
<dbReference type="InterPro" id="IPR041628">
    <property type="entry name" value="ChlI/MoxR_AAA_lid"/>
</dbReference>
<dbReference type="InterPro" id="IPR027417">
    <property type="entry name" value="P-loop_NTPase"/>
</dbReference>
<evidence type="ECO:0000313" key="8">
    <source>
        <dbReference type="EMBL" id="HHE31483.1"/>
    </source>
</evidence>
<comment type="caution">
    <text evidence="8">The sequence shown here is derived from an EMBL/GenBank/DDBJ whole genome shotgun (WGS) entry which is preliminary data.</text>
</comment>
<evidence type="ECO:0000256" key="1">
    <source>
        <dbReference type="ARBA" id="ARBA00004800"/>
    </source>
</evidence>
<dbReference type="Proteomes" id="UP000886058">
    <property type="component" value="Unassembled WGS sequence"/>
</dbReference>
<dbReference type="CDD" id="cd00009">
    <property type="entry name" value="AAA"/>
    <property type="match status" value="1"/>
</dbReference>
<organism evidence="8">
    <name type="scientific">Chlorobaculum parvum</name>
    <dbReference type="NCBI Taxonomy" id="274539"/>
    <lineage>
        <taxon>Bacteria</taxon>
        <taxon>Pseudomonadati</taxon>
        <taxon>Chlorobiota</taxon>
        <taxon>Chlorobiia</taxon>
        <taxon>Chlorobiales</taxon>
        <taxon>Chlorobiaceae</taxon>
        <taxon>Chlorobaculum</taxon>
    </lineage>
</organism>
<dbReference type="GO" id="GO:0005524">
    <property type="term" value="F:ATP binding"/>
    <property type="evidence" value="ECO:0007669"/>
    <property type="project" value="UniProtKB-KW"/>
</dbReference>
<dbReference type="InterPro" id="IPR045006">
    <property type="entry name" value="CHLI-like"/>
</dbReference>
<keyword evidence="3" id="KW-0547">Nucleotide-binding</keyword>
<evidence type="ECO:0000256" key="5">
    <source>
        <dbReference type="ARBA" id="ARBA00030759"/>
    </source>
</evidence>
<accession>A0A7C5HGT3</accession>
<name>A0A7C5HGT3_9CHLB</name>
<dbReference type="Pfam" id="PF17863">
    <property type="entry name" value="AAA_lid_2"/>
    <property type="match status" value="1"/>
</dbReference>
<gene>
    <name evidence="8" type="ORF">ENL07_02300</name>
</gene>
<feature type="domain" description="AAA+ ATPase" evidence="7">
    <location>
        <begin position="30"/>
        <end position="216"/>
    </location>
</feature>
<protein>
    <recommendedName>
        <fullName evidence="5">Mg-protoporphyrin IX chelatase</fullName>
    </recommendedName>
</protein>
<evidence type="ECO:0000256" key="2">
    <source>
        <dbReference type="ARBA" id="ARBA00005799"/>
    </source>
</evidence>
<evidence type="ECO:0000256" key="3">
    <source>
        <dbReference type="ARBA" id="ARBA00022741"/>
    </source>
</evidence>
<dbReference type="Gene3D" id="3.40.50.300">
    <property type="entry name" value="P-loop containing nucleotide triphosphate hydrolases"/>
    <property type="match status" value="1"/>
</dbReference>
<evidence type="ECO:0000256" key="6">
    <source>
        <dbReference type="ARBA" id="ARBA00053551"/>
    </source>
</evidence>
<proteinExistence type="inferred from homology"/>
<sequence>MKKNDTYPFTAIVGQEEMKLALILNIINPAISGVLIRGEKGTAKSTAVRALANILPEIEVIAGIPFNLSPVEDDETIRECFTVTGHAMPDPDDLEVAMHKVQVVELPVGATEDRVVGTLDLEHALKAGEKRIEPGLLAAAHRGILYVDEVNLLDDHVVDVLLDSAAMGVNTIEREGVSFSHPARFTLVGTMNPEEGELRPQLLDRFGLCVHVGGITDPQERVTVMERRFAFEEDQERFSMEWQTESKSLAERIVAARARYPSVTISREHLLDIAKSCLEVGVDGHRGDIIIMKTAKTIAAWEGRQSVGSDDIDRAVALALPHRVRRQPLQDMVMDVGSMLGARCATN</sequence>
<comment type="pathway">
    <text evidence="1">Porphyrin-containing compound metabolism; bacteriochlorophyll biosynthesis.</text>
</comment>
<dbReference type="EMBL" id="DRSQ01000053">
    <property type="protein sequence ID" value="HHE31483.1"/>
    <property type="molecule type" value="Genomic_DNA"/>
</dbReference>
<dbReference type="PANTHER" id="PTHR32039">
    <property type="entry name" value="MAGNESIUM-CHELATASE SUBUNIT CHLI"/>
    <property type="match status" value="1"/>
</dbReference>
<dbReference type="InterPro" id="IPR000523">
    <property type="entry name" value="Mg_chelatse_chII-like_cat_dom"/>
</dbReference>
<reference evidence="8" key="1">
    <citation type="journal article" date="2020" name="mSystems">
        <title>Genome- and Community-Level Interaction Insights into Carbon Utilization and Element Cycling Functions of Hydrothermarchaeota in Hydrothermal Sediment.</title>
        <authorList>
            <person name="Zhou Z."/>
            <person name="Liu Y."/>
            <person name="Xu W."/>
            <person name="Pan J."/>
            <person name="Luo Z.H."/>
            <person name="Li M."/>
        </authorList>
    </citation>
    <scope>NUCLEOTIDE SEQUENCE [LARGE SCALE GENOMIC DNA]</scope>
    <source>
        <strain evidence="8">HyVt-633</strain>
    </source>
</reference>
<comment type="function">
    <text evidence="6">Involved in bacteriochlorophyll biosynthesis; introduces a magnesium ion into protoporphyrin IX to yield Mg-protoporphyrin IX.</text>
</comment>
<dbReference type="Pfam" id="PF01078">
    <property type="entry name" value="Mg_chelatase"/>
    <property type="match status" value="1"/>
</dbReference>
<evidence type="ECO:0000259" key="7">
    <source>
        <dbReference type="SMART" id="SM00382"/>
    </source>
</evidence>
<dbReference type="PANTHER" id="PTHR32039:SF9">
    <property type="entry name" value="MAGNESIUM-CHELATASE SUBUNIT CHLI-2, CHLOROPLASTIC"/>
    <property type="match status" value="1"/>
</dbReference>